<keyword evidence="1" id="KW-0812">Transmembrane</keyword>
<feature type="transmembrane region" description="Helical" evidence="1">
    <location>
        <begin position="76"/>
        <end position="93"/>
    </location>
</feature>
<evidence type="ECO:0000256" key="1">
    <source>
        <dbReference type="SAM" id="Phobius"/>
    </source>
</evidence>
<proteinExistence type="predicted"/>
<name>C2ELE9_9LACO</name>
<dbReference type="HOGENOM" id="CLU_1832660_0_0_9"/>
<accession>C2ELE9</accession>
<reference evidence="2 3" key="1">
    <citation type="submission" date="2009-01" db="EMBL/GenBank/DDBJ databases">
        <authorList>
            <person name="Qin X."/>
            <person name="Bachman B."/>
            <person name="Battles P."/>
            <person name="Bell A."/>
            <person name="Bess C."/>
            <person name="Bickham C."/>
            <person name="Chaboub L."/>
            <person name="Chen D."/>
            <person name="Coyle M."/>
            <person name="Deiros D.R."/>
            <person name="Dinh H."/>
            <person name="Forbes L."/>
            <person name="Fowler G."/>
            <person name="Francisco L."/>
            <person name="Fu Q."/>
            <person name="Gubbala S."/>
            <person name="Hale W."/>
            <person name="Han Y."/>
            <person name="Hemphill L."/>
            <person name="Highlander S.K."/>
            <person name="Hirani K."/>
            <person name="Hogues M."/>
            <person name="Jackson L."/>
            <person name="Jakkamsetti A."/>
            <person name="Javaid M."/>
            <person name="Jiang H."/>
            <person name="Korchina V."/>
            <person name="Kovar C."/>
            <person name="Lara F."/>
            <person name="Lee S."/>
            <person name="Mata R."/>
            <person name="Mathew T."/>
            <person name="Moen C."/>
            <person name="Morales K."/>
            <person name="Munidasa M."/>
            <person name="Nazareth L."/>
            <person name="Ngo R."/>
            <person name="Nguyen L."/>
            <person name="Okwuonu G."/>
            <person name="Ongeri F."/>
            <person name="Patil S."/>
            <person name="Petrosino J."/>
            <person name="Pham C."/>
            <person name="Pham P."/>
            <person name="Pu L.-L."/>
            <person name="Puazo M."/>
            <person name="Raj R."/>
            <person name="Reid J."/>
            <person name="Rouhana J."/>
            <person name="Saada N."/>
            <person name="Shang Y."/>
            <person name="Simmons D."/>
            <person name="Thornton R."/>
            <person name="Warren J."/>
            <person name="Weissenberger G."/>
            <person name="Zhang J."/>
            <person name="Zhang L."/>
            <person name="Zhou C."/>
            <person name="Zhu D."/>
            <person name="Muzny D."/>
            <person name="Worley K."/>
            <person name="Gibbs R."/>
        </authorList>
    </citation>
    <scope>NUCLEOTIDE SEQUENCE [LARGE SCALE GENOMIC DNA]</scope>
    <source>
        <strain evidence="2 3">DSM 16047</strain>
    </source>
</reference>
<keyword evidence="1" id="KW-1133">Transmembrane helix</keyword>
<keyword evidence="1" id="KW-0472">Membrane</keyword>
<gene>
    <name evidence="2" type="ORF">HMPREF0548_0495</name>
</gene>
<organism evidence="2 3">
    <name type="scientific">Lactobacillus ultunensis DSM 16047</name>
    <dbReference type="NCBI Taxonomy" id="525365"/>
    <lineage>
        <taxon>Bacteria</taxon>
        <taxon>Bacillati</taxon>
        <taxon>Bacillota</taxon>
        <taxon>Bacilli</taxon>
        <taxon>Lactobacillales</taxon>
        <taxon>Lactobacillaceae</taxon>
        <taxon>Lactobacillus</taxon>
    </lineage>
</organism>
<dbReference type="STRING" id="525365.HMPREF0548_0495"/>
<feature type="transmembrane region" description="Helical" evidence="1">
    <location>
        <begin position="12"/>
        <end position="34"/>
    </location>
</feature>
<comment type="caution">
    <text evidence="2">The sequence shown here is derived from an EMBL/GenBank/DDBJ whole genome shotgun (WGS) entry which is preliminary data.</text>
</comment>
<dbReference type="EMBL" id="ACGU01000032">
    <property type="protein sequence ID" value="EEJ72597.1"/>
    <property type="molecule type" value="Genomic_DNA"/>
</dbReference>
<evidence type="ECO:0000313" key="3">
    <source>
        <dbReference type="Proteomes" id="UP000005583"/>
    </source>
</evidence>
<protein>
    <submittedName>
        <fullName evidence="2">Uncharacterized protein</fullName>
    </submittedName>
</protein>
<feature type="transmembrane region" description="Helical" evidence="1">
    <location>
        <begin position="105"/>
        <end position="129"/>
    </location>
</feature>
<dbReference type="Proteomes" id="UP000005583">
    <property type="component" value="Unassembled WGS sequence"/>
</dbReference>
<evidence type="ECO:0000313" key="2">
    <source>
        <dbReference type="EMBL" id="EEJ72597.1"/>
    </source>
</evidence>
<dbReference type="AlphaFoldDB" id="C2ELE9"/>
<keyword evidence="3" id="KW-1185">Reference proteome</keyword>
<sequence length="140" mass="16455">MFLIIDKNTAASILVFVILMLLLIMTVYCMIMSYKLLFFNDQKYRVVMKDSLSLLIIPTLVNLFSNDLSQEQLIGNYILIFILFCYYLFIELFELKTDMAFGKKYFIISIIFVFILILITAALMLMILLKLHVLDILRQI</sequence>